<reference evidence="2 3" key="1">
    <citation type="submission" date="2016-11" db="EMBL/GenBank/DDBJ databases">
        <title>Draft Genome Assembly of Colletotrichum chlorophyti a pathogen of herbaceous plants.</title>
        <authorList>
            <person name="Gan P."/>
            <person name="Narusaka M."/>
            <person name="Tsushima A."/>
            <person name="Narusaka Y."/>
            <person name="Takano Y."/>
            <person name="Shirasu K."/>
        </authorList>
    </citation>
    <scope>NUCLEOTIDE SEQUENCE [LARGE SCALE GENOMIC DNA]</scope>
    <source>
        <strain evidence="2 3">NTL11</strain>
    </source>
</reference>
<keyword evidence="3" id="KW-1185">Reference proteome</keyword>
<feature type="region of interest" description="Disordered" evidence="1">
    <location>
        <begin position="229"/>
        <end position="260"/>
    </location>
</feature>
<feature type="region of interest" description="Disordered" evidence="1">
    <location>
        <begin position="1"/>
        <end position="51"/>
    </location>
</feature>
<accession>A0A1Q8S3G7</accession>
<sequence>MADSSCSGSTPFKSLVEHGAQDRSLHQDRLSNAPGTQQSFRSSGSSSSPHAQAAFGAFLGTNEPTQALSVPSPVSGLQTSHIAPNQHARRYPPGSRSSAPRALTTSPITDRQLQAANSPPHAADWAQDFARFTLGAQRSGQQASLSNLQQRQLHNPVGFMHGMMVPSGTSFFGPMNGNAVYAGQNAMNNNVPMVEVEFGREMDRWMAAHGDSQIDDVDAIMEKLAQELEQDEQARSAEQQTEGRPKTTAHGAETQSRDVSWEANTRAEQVPSITATNDQQVSNGRGVTSASVNELDVLANGLVEEDLPDVSRLHIAHPPEATTAELAVHDRNQSEISQAAKQILESVQHEQGDKWKNSRFLHLMRDFRDGNKDIIDNEILETRAGGEPVAGI</sequence>
<dbReference type="EMBL" id="MPGH01000023">
    <property type="protein sequence ID" value="OLN96008.1"/>
    <property type="molecule type" value="Genomic_DNA"/>
</dbReference>
<dbReference type="OrthoDB" id="5407351at2759"/>
<evidence type="ECO:0000313" key="2">
    <source>
        <dbReference type="EMBL" id="OLN96008.1"/>
    </source>
</evidence>
<comment type="caution">
    <text evidence="2">The sequence shown here is derived from an EMBL/GenBank/DDBJ whole genome shotgun (WGS) entry which is preliminary data.</text>
</comment>
<evidence type="ECO:0000256" key="1">
    <source>
        <dbReference type="SAM" id="MobiDB-lite"/>
    </source>
</evidence>
<name>A0A1Q8S3G7_9PEZI</name>
<evidence type="ECO:0008006" key="4">
    <source>
        <dbReference type="Google" id="ProtNLM"/>
    </source>
</evidence>
<feature type="compositionally biased region" description="Basic and acidic residues" evidence="1">
    <location>
        <begin position="15"/>
        <end position="29"/>
    </location>
</feature>
<dbReference type="STRING" id="708187.A0A1Q8S3G7"/>
<feature type="region of interest" description="Disordered" evidence="1">
    <location>
        <begin position="64"/>
        <end position="102"/>
    </location>
</feature>
<feature type="compositionally biased region" description="Polar residues" evidence="1">
    <location>
        <begin position="1"/>
        <end position="12"/>
    </location>
</feature>
<organism evidence="2 3">
    <name type="scientific">Colletotrichum chlorophyti</name>
    <dbReference type="NCBI Taxonomy" id="708187"/>
    <lineage>
        <taxon>Eukaryota</taxon>
        <taxon>Fungi</taxon>
        <taxon>Dikarya</taxon>
        <taxon>Ascomycota</taxon>
        <taxon>Pezizomycotina</taxon>
        <taxon>Sordariomycetes</taxon>
        <taxon>Hypocreomycetidae</taxon>
        <taxon>Glomerellales</taxon>
        <taxon>Glomerellaceae</taxon>
        <taxon>Colletotrichum</taxon>
    </lineage>
</organism>
<feature type="compositionally biased region" description="Low complexity" evidence="1">
    <location>
        <begin position="39"/>
        <end position="48"/>
    </location>
</feature>
<dbReference type="Proteomes" id="UP000186583">
    <property type="component" value="Unassembled WGS sequence"/>
</dbReference>
<proteinExistence type="predicted"/>
<evidence type="ECO:0000313" key="3">
    <source>
        <dbReference type="Proteomes" id="UP000186583"/>
    </source>
</evidence>
<protein>
    <recommendedName>
        <fullName evidence="4">Peroxin 20</fullName>
    </recommendedName>
</protein>
<dbReference type="AlphaFoldDB" id="A0A1Q8S3G7"/>
<gene>
    <name evidence="2" type="ORF">CCHL11_07062</name>
</gene>